<proteinExistence type="predicted"/>
<keyword evidence="2" id="KW-1185">Reference proteome</keyword>
<evidence type="ECO:0000313" key="1">
    <source>
        <dbReference type="EnsemblPlants" id="Solyc01g066865.1.1"/>
    </source>
</evidence>
<sequence length="73" mass="7855">MAVIAIVLVRNSTPRDKETLKIEGNTQNSTKLCFLVMASFSPGETPSIPAFSSISPRMLAPTLVPARVMILVP</sequence>
<dbReference type="EnsemblPlants" id="Solyc01g066865.1.1">
    <property type="protein sequence ID" value="Solyc01g066865.1.1"/>
    <property type="gene ID" value="Solyc01g066865.1"/>
</dbReference>
<evidence type="ECO:0000313" key="2">
    <source>
        <dbReference type="Proteomes" id="UP000004994"/>
    </source>
</evidence>
<organism evidence="1">
    <name type="scientific">Solanum lycopersicum</name>
    <name type="common">Tomato</name>
    <name type="synonym">Lycopersicon esculentum</name>
    <dbReference type="NCBI Taxonomy" id="4081"/>
    <lineage>
        <taxon>Eukaryota</taxon>
        <taxon>Viridiplantae</taxon>
        <taxon>Streptophyta</taxon>
        <taxon>Embryophyta</taxon>
        <taxon>Tracheophyta</taxon>
        <taxon>Spermatophyta</taxon>
        <taxon>Magnoliopsida</taxon>
        <taxon>eudicotyledons</taxon>
        <taxon>Gunneridae</taxon>
        <taxon>Pentapetalae</taxon>
        <taxon>asterids</taxon>
        <taxon>lamiids</taxon>
        <taxon>Solanales</taxon>
        <taxon>Solanaceae</taxon>
        <taxon>Solanoideae</taxon>
        <taxon>Solaneae</taxon>
        <taxon>Solanum</taxon>
        <taxon>Solanum subgen. Lycopersicon</taxon>
    </lineage>
</organism>
<reference evidence="1" key="1">
    <citation type="journal article" date="2012" name="Nature">
        <title>The tomato genome sequence provides insights into fleshy fruit evolution.</title>
        <authorList>
            <consortium name="Tomato Genome Consortium"/>
        </authorList>
    </citation>
    <scope>NUCLEOTIDE SEQUENCE [LARGE SCALE GENOMIC DNA]</scope>
    <source>
        <strain evidence="1">cv. Heinz 1706</strain>
    </source>
</reference>
<dbReference type="Proteomes" id="UP000004994">
    <property type="component" value="Chromosome 1"/>
</dbReference>
<reference evidence="1" key="2">
    <citation type="submission" date="2019-01" db="UniProtKB">
        <authorList>
            <consortium name="EnsemblPlants"/>
        </authorList>
    </citation>
    <scope>IDENTIFICATION</scope>
    <source>
        <strain evidence="1">cv. Heinz 1706</strain>
    </source>
</reference>
<accession>A0A3Q7EFK0</accession>
<dbReference type="InParanoid" id="A0A3Q7EFK0"/>
<protein>
    <submittedName>
        <fullName evidence="1">Uncharacterized protein</fullName>
    </submittedName>
</protein>
<name>A0A3Q7EFK0_SOLLC</name>
<dbReference type="AlphaFoldDB" id="A0A3Q7EFK0"/>
<dbReference type="Gramene" id="Solyc01g066865.1.1">
    <property type="protein sequence ID" value="Solyc01g066865.1.1"/>
    <property type="gene ID" value="Solyc01g066865.1"/>
</dbReference>